<evidence type="ECO:0000313" key="1">
    <source>
        <dbReference type="EMBL" id="OXM16403.1"/>
    </source>
</evidence>
<accession>A0A229P2B4</accession>
<dbReference type="AlphaFoldDB" id="A0A229P2B4"/>
<comment type="caution">
    <text evidence="1">The sequence shown here is derived from an EMBL/GenBank/DDBJ whole genome shotgun (WGS) entry which is preliminary data.</text>
</comment>
<sequence>MLTDGKTVTVYNEAVSVEKEYDIPKLTGVNDIYSITAIGSDYLVVRPQSSGMLTLIDLKDNSVVVLADQLLEGKELEYARTNTTPYRGDELRYIGDMGNGVLDFYMDSPIDGKKDVYTRFSYERPSYEKERAALPKRRNVYELAAICTPETLKEVSMQSGDLTYVPLLSAKKEDRNPLNAVCGVLKKLAAKGVEESFEEEVFPDTFFHGVWVDFKDGDSISLYGASGGIATGMGFGKRLVLRDQEASRVFKQLYVSKPELSLQPGKAKIGDMVRIKGHNDSFWKETSEVAVFWEPLLSTDASTSDSRLLIYTGKARFGMFDFSFKLPVTGKASDGTMKPPQAGKGMIRVYDSAPFEIVAKK</sequence>
<organism evidence="1 2">
    <name type="scientific">Paenibacillus herberti</name>
    <dbReference type="NCBI Taxonomy" id="1619309"/>
    <lineage>
        <taxon>Bacteria</taxon>
        <taxon>Bacillati</taxon>
        <taxon>Bacillota</taxon>
        <taxon>Bacilli</taxon>
        <taxon>Bacillales</taxon>
        <taxon>Paenibacillaceae</taxon>
        <taxon>Paenibacillus</taxon>
    </lineage>
</organism>
<reference evidence="1 2" key="1">
    <citation type="submission" date="2017-07" db="EMBL/GenBank/DDBJ databases">
        <title>Paenibacillus herberti R33 genome sequencing and assembly.</title>
        <authorList>
            <person name="Su W."/>
        </authorList>
    </citation>
    <scope>NUCLEOTIDE SEQUENCE [LARGE SCALE GENOMIC DNA]</scope>
    <source>
        <strain evidence="1 2">R33</strain>
    </source>
</reference>
<dbReference type="EMBL" id="NMUQ01000001">
    <property type="protein sequence ID" value="OXM16403.1"/>
    <property type="molecule type" value="Genomic_DNA"/>
</dbReference>
<evidence type="ECO:0000313" key="2">
    <source>
        <dbReference type="Proteomes" id="UP000215145"/>
    </source>
</evidence>
<protein>
    <submittedName>
        <fullName evidence="1">Uncharacterized protein</fullName>
    </submittedName>
</protein>
<dbReference type="RefSeq" id="WP_089523488.1">
    <property type="nucleotide sequence ID" value="NZ_NMUQ01000001.1"/>
</dbReference>
<keyword evidence="2" id="KW-1185">Reference proteome</keyword>
<gene>
    <name evidence="1" type="ORF">CGZ75_06935</name>
</gene>
<proteinExistence type="predicted"/>
<dbReference type="Proteomes" id="UP000215145">
    <property type="component" value="Unassembled WGS sequence"/>
</dbReference>
<name>A0A229P2B4_9BACL</name>